<dbReference type="PANTHER" id="PTHR24089">
    <property type="entry name" value="SOLUTE CARRIER FAMILY 25"/>
    <property type="match status" value="1"/>
</dbReference>
<dbReference type="InterPro" id="IPR011992">
    <property type="entry name" value="EF-hand-dom_pair"/>
</dbReference>
<dbReference type="SUPFAM" id="SSF103506">
    <property type="entry name" value="Mitochondrial carrier"/>
    <property type="match status" value="1"/>
</dbReference>
<evidence type="ECO:0000256" key="13">
    <source>
        <dbReference type="RuleBase" id="RU000488"/>
    </source>
</evidence>
<dbReference type="SUPFAM" id="SSF47473">
    <property type="entry name" value="EF-hand"/>
    <property type="match status" value="1"/>
</dbReference>
<dbReference type="EMBL" id="NIVC01003678">
    <property type="protein sequence ID" value="PAA50295.1"/>
    <property type="molecule type" value="Genomic_DNA"/>
</dbReference>
<evidence type="ECO:0000256" key="11">
    <source>
        <dbReference type="ARBA" id="ARBA00023136"/>
    </source>
</evidence>
<keyword evidence="11 12" id="KW-0472">Membrane</keyword>
<feature type="domain" description="EF-hand" evidence="15">
    <location>
        <begin position="81"/>
        <end position="116"/>
    </location>
</feature>
<evidence type="ECO:0000313" key="17">
    <source>
        <dbReference type="Proteomes" id="UP000215902"/>
    </source>
</evidence>
<evidence type="ECO:0000256" key="7">
    <source>
        <dbReference type="ARBA" id="ARBA00022792"/>
    </source>
</evidence>
<accession>A0A267DM48</accession>
<keyword evidence="9 14" id="KW-1133">Transmembrane helix</keyword>
<dbReference type="Gene3D" id="1.10.238.10">
    <property type="entry name" value="EF-hand"/>
    <property type="match status" value="2"/>
</dbReference>
<evidence type="ECO:0000256" key="10">
    <source>
        <dbReference type="ARBA" id="ARBA00023128"/>
    </source>
</evidence>
<dbReference type="OrthoDB" id="270584at2759"/>
<evidence type="ECO:0000259" key="15">
    <source>
        <dbReference type="PROSITE" id="PS50222"/>
    </source>
</evidence>
<dbReference type="Pfam" id="PF13499">
    <property type="entry name" value="EF-hand_7"/>
    <property type="match status" value="2"/>
</dbReference>
<keyword evidence="3 13" id="KW-0813">Transport</keyword>
<organism evidence="16 17">
    <name type="scientific">Macrostomum lignano</name>
    <dbReference type="NCBI Taxonomy" id="282301"/>
    <lineage>
        <taxon>Eukaryota</taxon>
        <taxon>Metazoa</taxon>
        <taxon>Spiralia</taxon>
        <taxon>Lophotrochozoa</taxon>
        <taxon>Platyhelminthes</taxon>
        <taxon>Rhabditophora</taxon>
        <taxon>Macrostomorpha</taxon>
        <taxon>Macrostomida</taxon>
        <taxon>Macrostomidae</taxon>
        <taxon>Macrostomum</taxon>
    </lineage>
</organism>
<protein>
    <recommendedName>
        <fullName evidence="15">EF-hand domain-containing protein</fullName>
    </recommendedName>
</protein>
<proteinExistence type="inferred from homology"/>
<evidence type="ECO:0000256" key="12">
    <source>
        <dbReference type="PROSITE-ProRule" id="PRU00282"/>
    </source>
</evidence>
<dbReference type="GO" id="GO:0005509">
    <property type="term" value="F:calcium ion binding"/>
    <property type="evidence" value="ECO:0007669"/>
    <property type="project" value="InterPro"/>
</dbReference>
<dbReference type="STRING" id="282301.A0A267DM48"/>
<comment type="similarity">
    <text evidence="2 13">Belongs to the mitochondrial carrier (TC 2.A.29) family.</text>
</comment>
<reference evidence="16 17" key="1">
    <citation type="submission" date="2017-06" db="EMBL/GenBank/DDBJ databases">
        <title>A platform for efficient transgenesis in Macrostomum lignano, a flatworm model organism for stem cell research.</title>
        <authorList>
            <person name="Berezikov E."/>
        </authorList>
    </citation>
    <scope>NUCLEOTIDE SEQUENCE [LARGE SCALE GENOMIC DNA]</scope>
    <source>
        <strain evidence="16">DV1</strain>
        <tissue evidence="16">Whole organism</tissue>
    </source>
</reference>
<evidence type="ECO:0000256" key="8">
    <source>
        <dbReference type="ARBA" id="ARBA00022837"/>
    </source>
</evidence>
<dbReference type="InterPro" id="IPR002067">
    <property type="entry name" value="MCP"/>
</dbReference>
<feature type="transmembrane region" description="Helical" evidence="14">
    <location>
        <begin position="382"/>
        <end position="406"/>
    </location>
</feature>
<dbReference type="AlphaFoldDB" id="A0A267DM48"/>
<keyword evidence="7" id="KW-0999">Mitochondrion inner membrane</keyword>
<keyword evidence="6" id="KW-0677">Repeat</keyword>
<evidence type="ECO:0000256" key="4">
    <source>
        <dbReference type="ARBA" id="ARBA00022692"/>
    </source>
</evidence>
<keyword evidence="8" id="KW-0106">Calcium</keyword>
<feature type="repeat" description="Solcar" evidence="12">
    <location>
        <begin position="189"/>
        <end position="275"/>
    </location>
</feature>
<gene>
    <name evidence="16" type="ORF">BOX15_Mlig011940g3</name>
</gene>
<dbReference type="PROSITE" id="PS50222">
    <property type="entry name" value="EF_HAND_2"/>
    <property type="match status" value="2"/>
</dbReference>
<dbReference type="InterPro" id="IPR002048">
    <property type="entry name" value="EF_hand_dom"/>
</dbReference>
<dbReference type="GO" id="GO:0005743">
    <property type="term" value="C:mitochondrial inner membrane"/>
    <property type="evidence" value="ECO:0007669"/>
    <property type="project" value="UniProtKB-SubCell"/>
</dbReference>
<dbReference type="InterPro" id="IPR018108">
    <property type="entry name" value="MCP_transmembrane"/>
</dbReference>
<feature type="repeat" description="Solcar" evidence="12">
    <location>
        <begin position="380"/>
        <end position="468"/>
    </location>
</feature>
<dbReference type="PROSITE" id="PS50920">
    <property type="entry name" value="SOLCAR"/>
    <property type="match status" value="3"/>
</dbReference>
<keyword evidence="17" id="KW-1185">Reference proteome</keyword>
<feature type="repeat" description="Solcar" evidence="12">
    <location>
        <begin position="283"/>
        <end position="369"/>
    </location>
</feature>
<evidence type="ECO:0000256" key="5">
    <source>
        <dbReference type="ARBA" id="ARBA00022723"/>
    </source>
</evidence>
<feature type="domain" description="EF-hand" evidence="15">
    <location>
        <begin position="9"/>
        <end position="44"/>
    </location>
</feature>
<dbReference type="SMART" id="SM00054">
    <property type="entry name" value="EFh"/>
    <property type="match status" value="3"/>
</dbReference>
<name>A0A267DM48_9PLAT</name>
<dbReference type="InterPro" id="IPR023395">
    <property type="entry name" value="MCP_dom_sf"/>
</dbReference>
<dbReference type="Gene3D" id="1.50.40.10">
    <property type="entry name" value="Mitochondrial carrier domain"/>
    <property type="match status" value="1"/>
</dbReference>
<dbReference type="FunFam" id="1.10.238.10:FF:000003">
    <property type="entry name" value="Calmodulin A"/>
    <property type="match status" value="1"/>
</dbReference>
<evidence type="ECO:0000256" key="9">
    <source>
        <dbReference type="ARBA" id="ARBA00022989"/>
    </source>
</evidence>
<evidence type="ECO:0000256" key="6">
    <source>
        <dbReference type="ARBA" id="ARBA00022737"/>
    </source>
</evidence>
<evidence type="ECO:0000313" key="16">
    <source>
        <dbReference type="EMBL" id="PAA50295.1"/>
    </source>
</evidence>
<evidence type="ECO:0000256" key="14">
    <source>
        <dbReference type="SAM" id="Phobius"/>
    </source>
</evidence>
<evidence type="ECO:0000256" key="3">
    <source>
        <dbReference type="ARBA" id="ARBA00022448"/>
    </source>
</evidence>
<sequence length="496" mass="54735">MPLREPTPEQEARIFKLFKKLDVTNDGKISTSDLKIALQQLKIPTFPGQKDEQFAEQLVAEGDSNQDGTLDFKEFASWVLDHEEQLSQVFRKIDKKMDGYIDAAEIKEAFSQLGISIDDGKAEMLVKRMDMEGNLLISEAEWKEFLLLQAGRSLDEIACYWEHTLMGTLNTGDEAQIPDDFSAEQLRSGQALNMLFSGGLAGALSRTCTAPLDRLKVLRQVYGYQHAGSSAIKAFRWMLQEGGIRSLWRGNGVNVIKIAPETAIKYTFYDFYKRLLFGGPSELQIHQKFLAGSLAGATSQTMIYPMEVAKTRMCLRKTGQYPGGLVGCLASVYREGGTRALFRGYTINLAGILPYAGIELAAYETTRTWLFRDLPSHEAPSVAALLLSGALASSIGIVACYPLALLRTKMQSKVQFSRPELNTVRGLAATVYQAEGIVGFYRGMGANLVKVLPSVAISFATFERINHYFDIAHRSGGPRSLGLTVSLGFGSGRGWL</sequence>
<keyword evidence="5" id="KW-0479">Metal-binding</keyword>
<dbReference type="FunFam" id="1.50.40.10:FF:000016">
    <property type="entry name" value="Solute carrier family 25 member 23"/>
    <property type="match status" value="1"/>
</dbReference>
<dbReference type="GO" id="GO:0055085">
    <property type="term" value="P:transmembrane transport"/>
    <property type="evidence" value="ECO:0007669"/>
    <property type="project" value="InterPro"/>
</dbReference>
<keyword evidence="4 12" id="KW-0812">Transmembrane</keyword>
<evidence type="ECO:0000256" key="2">
    <source>
        <dbReference type="ARBA" id="ARBA00006375"/>
    </source>
</evidence>
<keyword evidence="10" id="KW-0496">Mitochondrion</keyword>
<comment type="subcellular location">
    <subcellularLocation>
        <location evidence="1">Mitochondrion inner membrane</location>
        <topology evidence="1">Multi-pass membrane protein</topology>
    </subcellularLocation>
</comment>
<dbReference type="PRINTS" id="PR00926">
    <property type="entry name" value="MITOCARRIER"/>
</dbReference>
<dbReference type="Pfam" id="PF00153">
    <property type="entry name" value="Mito_carr"/>
    <property type="match status" value="3"/>
</dbReference>
<evidence type="ECO:0000256" key="1">
    <source>
        <dbReference type="ARBA" id="ARBA00004448"/>
    </source>
</evidence>
<dbReference type="Proteomes" id="UP000215902">
    <property type="component" value="Unassembled WGS sequence"/>
</dbReference>
<comment type="caution">
    <text evidence="16">The sequence shown here is derived from an EMBL/GenBank/DDBJ whole genome shotgun (WGS) entry which is preliminary data.</text>
</comment>